<proteinExistence type="predicted"/>
<evidence type="ECO:0000313" key="2">
    <source>
        <dbReference type="Proteomes" id="UP000004995"/>
    </source>
</evidence>
<dbReference type="AlphaFoldDB" id="K3YNP5"/>
<dbReference type="EnsemblPlants" id="KQL00281">
    <property type="protein sequence ID" value="KQL00281"/>
    <property type="gene ID" value="SETIT_015887mg"/>
</dbReference>
<sequence>MANSASRLELNILDCIILFQRFLYYTDPAALPKCF</sequence>
<protein>
    <submittedName>
        <fullName evidence="1">Uncharacterized protein</fullName>
    </submittedName>
</protein>
<dbReference type="HOGENOM" id="CLU_3369360_0_0_1"/>
<dbReference type="Gramene" id="KQL00281">
    <property type="protein sequence ID" value="KQL00281"/>
    <property type="gene ID" value="SETIT_015887mg"/>
</dbReference>
<dbReference type="InParanoid" id="K3YNP5"/>
<name>K3YNP5_SETIT</name>
<dbReference type="Proteomes" id="UP000004995">
    <property type="component" value="Unassembled WGS sequence"/>
</dbReference>
<dbReference type="EMBL" id="AGNK02003489">
    <property type="status" value="NOT_ANNOTATED_CDS"/>
    <property type="molecule type" value="Genomic_DNA"/>
</dbReference>
<keyword evidence="2" id="KW-1185">Reference proteome</keyword>
<evidence type="ECO:0000313" key="1">
    <source>
        <dbReference type="EnsemblPlants" id="KQL00281"/>
    </source>
</evidence>
<accession>K3YNP5</accession>
<reference evidence="1" key="2">
    <citation type="submission" date="2018-08" db="UniProtKB">
        <authorList>
            <consortium name="EnsemblPlants"/>
        </authorList>
    </citation>
    <scope>IDENTIFICATION</scope>
    <source>
        <strain evidence="1">Yugu1</strain>
    </source>
</reference>
<organism evidence="1 2">
    <name type="scientific">Setaria italica</name>
    <name type="common">Foxtail millet</name>
    <name type="synonym">Panicum italicum</name>
    <dbReference type="NCBI Taxonomy" id="4555"/>
    <lineage>
        <taxon>Eukaryota</taxon>
        <taxon>Viridiplantae</taxon>
        <taxon>Streptophyta</taxon>
        <taxon>Embryophyta</taxon>
        <taxon>Tracheophyta</taxon>
        <taxon>Spermatophyta</taxon>
        <taxon>Magnoliopsida</taxon>
        <taxon>Liliopsida</taxon>
        <taxon>Poales</taxon>
        <taxon>Poaceae</taxon>
        <taxon>PACMAD clade</taxon>
        <taxon>Panicoideae</taxon>
        <taxon>Panicodae</taxon>
        <taxon>Paniceae</taxon>
        <taxon>Cenchrinae</taxon>
        <taxon>Setaria</taxon>
    </lineage>
</organism>
<reference evidence="2" key="1">
    <citation type="journal article" date="2012" name="Nat. Biotechnol.">
        <title>Reference genome sequence of the model plant Setaria.</title>
        <authorList>
            <person name="Bennetzen J.L."/>
            <person name="Schmutz J."/>
            <person name="Wang H."/>
            <person name="Percifield R."/>
            <person name="Hawkins J."/>
            <person name="Pontaroli A.C."/>
            <person name="Estep M."/>
            <person name="Feng L."/>
            <person name="Vaughn J.N."/>
            <person name="Grimwood J."/>
            <person name="Jenkins J."/>
            <person name="Barry K."/>
            <person name="Lindquist E."/>
            <person name="Hellsten U."/>
            <person name="Deshpande S."/>
            <person name="Wang X."/>
            <person name="Wu X."/>
            <person name="Mitros T."/>
            <person name="Triplett J."/>
            <person name="Yang X."/>
            <person name="Ye C.Y."/>
            <person name="Mauro-Herrera M."/>
            <person name="Wang L."/>
            <person name="Li P."/>
            <person name="Sharma M."/>
            <person name="Sharma R."/>
            <person name="Ronald P.C."/>
            <person name="Panaud O."/>
            <person name="Kellogg E.A."/>
            <person name="Brutnell T.P."/>
            <person name="Doust A.N."/>
            <person name="Tuskan G.A."/>
            <person name="Rokhsar D."/>
            <person name="Devos K.M."/>
        </authorList>
    </citation>
    <scope>NUCLEOTIDE SEQUENCE [LARGE SCALE GENOMIC DNA]</scope>
    <source>
        <strain evidence="2">cv. Yugu1</strain>
    </source>
</reference>